<dbReference type="InterPro" id="IPR002744">
    <property type="entry name" value="MIP18-like"/>
</dbReference>
<dbReference type="Pfam" id="PF01883">
    <property type="entry name" value="FeS_assembly_P"/>
    <property type="match status" value="1"/>
</dbReference>
<dbReference type="PANTHER" id="PTHR42831">
    <property type="entry name" value="FE-S PROTEIN MATURATION AUXILIARY FACTOR YITW"/>
    <property type="match status" value="1"/>
</dbReference>
<dbReference type="Gene3D" id="3.30.300.130">
    <property type="entry name" value="Fe-S cluster assembly (FSCA)"/>
    <property type="match status" value="1"/>
</dbReference>
<dbReference type="InterPro" id="IPR052339">
    <property type="entry name" value="Fe-S_Maturation_MIP18"/>
</dbReference>
<evidence type="ECO:0000313" key="2">
    <source>
        <dbReference type="EMBL" id="MBO7744157.1"/>
    </source>
</evidence>
<evidence type="ECO:0000313" key="3">
    <source>
        <dbReference type="Proteomes" id="UP000670947"/>
    </source>
</evidence>
<name>A0ABS3W769_9BACL</name>
<dbReference type="RefSeq" id="WP_208847101.1">
    <property type="nucleotide sequence ID" value="NZ_JAGGDJ010000003.1"/>
</dbReference>
<accession>A0ABS3W769</accession>
<proteinExistence type="predicted"/>
<dbReference type="InterPro" id="IPR034904">
    <property type="entry name" value="FSCA_dom_sf"/>
</dbReference>
<feature type="domain" description="MIP18 family-like" evidence="1">
    <location>
        <begin position="4"/>
        <end position="77"/>
    </location>
</feature>
<dbReference type="EMBL" id="JAGGDJ010000003">
    <property type="protein sequence ID" value="MBO7744157.1"/>
    <property type="molecule type" value="Genomic_DNA"/>
</dbReference>
<keyword evidence="3" id="KW-1185">Reference proteome</keyword>
<protein>
    <submittedName>
        <fullName evidence="2">DUF59 domain-containing protein</fullName>
    </submittedName>
</protein>
<dbReference type="SUPFAM" id="SSF117916">
    <property type="entry name" value="Fe-S cluster assembly (FSCA) domain-like"/>
    <property type="match status" value="1"/>
</dbReference>
<sequence>MNKETAILSALEEVKDPEVGANIVDLGLVYGIDAEADGTAVIRMTLTIPECPLAGEIVRDVKNAALSVSGVNDVRVKLVWEPKWTPAMMNDNAREEIRALRQAGH</sequence>
<reference evidence="2 3" key="1">
    <citation type="submission" date="2021-03" db="EMBL/GenBank/DDBJ databases">
        <title>Paenibacillus artemisicola MWE-103 whole genome sequence.</title>
        <authorList>
            <person name="Ham Y.J."/>
        </authorList>
    </citation>
    <scope>NUCLEOTIDE SEQUENCE [LARGE SCALE GENOMIC DNA]</scope>
    <source>
        <strain evidence="2 3">MWE-103</strain>
    </source>
</reference>
<evidence type="ECO:0000259" key="1">
    <source>
        <dbReference type="Pfam" id="PF01883"/>
    </source>
</evidence>
<organism evidence="2 3">
    <name type="scientific">Paenibacillus artemisiicola</name>
    <dbReference type="NCBI Taxonomy" id="1172618"/>
    <lineage>
        <taxon>Bacteria</taxon>
        <taxon>Bacillati</taxon>
        <taxon>Bacillota</taxon>
        <taxon>Bacilli</taxon>
        <taxon>Bacillales</taxon>
        <taxon>Paenibacillaceae</taxon>
        <taxon>Paenibacillus</taxon>
    </lineage>
</organism>
<comment type="caution">
    <text evidence="2">The sequence shown here is derived from an EMBL/GenBank/DDBJ whole genome shotgun (WGS) entry which is preliminary data.</text>
</comment>
<dbReference type="PANTHER" id="PTHR42831:SF1">
    <property type="entry name" value="FE-S PROTEIN MATURATION AUXILIARY FACTOR YITW"/>
    <property type="match status" value="1"/>
</dbReference>
<dbReference type="Proteomes" id="UP000670947">
    <property type="component" value="Unassembled WGS sequence"/>
</dbReference>
<gene>
    <name evidence="2" type="ORF">I8J29_08130</name>
</gene>